<dbReference type="InterPro" id="IPR044822">
    <property type="entry name" value="Myb_DNA-bind_4"/>
</dbReference>
<dbReference type="GeneID" id="110976948"/>
<gene>
    <name evidence="4" type="primary">LOC110976948</name>
</gene>
<keyword evidence="3" id="KW-1185">Reference proteome</keyword>
<evidence type="ECO:0000313" key="3">
    <source>
        <dbReference type="Proteomes" id="UP000694845"/>
    </source>
</evidence>
<feature type="compositionally biased region" description="Low complexity" evidence="1">
    <location>
        <begin position="1"/>
        <end position="13"/>
    </location>
</feature>
<dbReference type="KEGG" id="aplc:110976948"/>
<organism evidence="3 4">
    <name type="scientific">Acanthaster planci</name>
    <name type="common">Crown-of-thorns starfish</name>
    <dbReference type="NCBI Taxonomy" id="133434"/>
    <lineage>
        <taxon>Eukaryota</taxon>
        <taxon>Metazoa</taxon>
        <taxon>Echinodermata</taxon>
        <taxon>Eleutherozoa</taxon>
        <taxon>Asterozoa</taxon>
        <taxon>Asteroidea</taxon>
        <taxon>Valvatacea</taxon>
        <taxon>Valvatida</taxon>
        <taxon>Acanthasteridae</taxon>
        <taxon>Acanthaster</taxon>
    </lineage>
</organism>
<dbReference type="OrthoDB" id="8933168at2759"/>
<name>A0A8B7XZP5_ACAPL</name>
<dbReference type="RefSeq" id="XP_022086379.1">
    <property type="nucleotide sequence ID" value="XM_022230687.1"/>
</dbReference>
<dbReference type="OMA" id="TTSRMEH"/>
<dbReference type="Gene3D" id="1.10.10.60">
    <property type="entry name" value="Homeodomain-like"/>
    <property type="match status" value="1"/>
</dbReference>
<evidence type="ECO:0000313" key="4">
    <source>
        <dbReference type="RefSeq" id="XP_022086379.1"/>
    </source>
</evidence>
<sequence length="223" mass="25472">MSTTASPKSKSTALADHVYGPGHRRLKKDEQYKWSEDETRRFLELRRKYITNFFTGKRGSIQKTYAVILEEMGLTGKVTPMQARKKWNNMSQLYRRLLNQPAIDAGDGKEYVPVISWPFFRDVEQTIEVEPQIVEAPAPQQFEGTSLEELSEQINARILQETIPAMAAEGEQVDSAAARKRTRRQKRAEALGMIAELHQLNKRQEEILAAKNDLSIKLLTLLA</sequence>
<reference evidence="4" key="1">
    <citation type="submission" date="2025-08" db="UniProtKB">
        <authorList>
            <consortium name="RefSeq"/>
        </authorList>
    </citation>
    <scope>IDENTIFICATION</scope>
</reference>
<feature type="domain" description="Myb/SANT-like DNA-binding" evidence="2">
    <location>
        <begin position="32"/>
        <end position="125"/>
    </location>
</feature>
<dbReference type="Pfam" id="PF13837">
    <property type="entry name" value="Myb_DNA-bind_4"/>
    <property type="match status" value="1"/>
</dbReference>
<protein>
    <submittedName>
        <fullName evidence="4">Uncharacterized protein LOC110976948 isoform X1</fullName>
    </submittedName>
</protein>
<evidence type="ECO:0000256" key="1">
    <source>
        <dbReference type="SAM" id="MobiDB-lite"/>
    </source>
</evidence>
<feature type="region of interest" description="Disordered" evidence="1">
    <location>
        <begin position="1"/>
        <end position="25"/>
    </location>
</feature>
<dbReference type="Proteomes" id="UP000694845">
    <property type="component" value="Unplaced"/>
</dbReference>
<accession>A0A8B7XZP5</accession>
<proteinExistence type="predicted"/>
<evidence type="ECO:0000259" key="2">
    <source>
        <dbReference type="Pfam" id="PF13837"/>
    </source>
</evidence>
<dbReference type="AlphaFoldDB" id="A0A8B7XZP5"/>